<reference evidence="2 3" key="1">
    <citation type="journal article" date="1998" name="DNA Res.">
        <title>Complete sequence and gene organization of the genome of a hyper-thermophilic archaebacterium, Pyrococcus horikoshii OT3.</title>
        <authorList>
            <person name="Kawarabayasi Y."/>
            <person name="Sawada M."/>
            <person name="Horikawa H."/>
            <person name="Haikawa Y."/>
            <person name="Hino Y."/>
            <person name="Yamamoto S."/>
            <person name="Sekine M."/>
            <person name="Baba S."/>
            <person name="Kosugi H."/>
            <person name="Hosoyama A."/>
            <person name="Nagai Y."/>
            <person name="Sakai M."/>
            <person name="Ogura K."/>
            <person name="Otuka R."/>
            <person name="Nakazawa H."/>
            <person name="Takamiya M."/>
            <person name="Ohfuku Y."/>
            <person name="Funahashi T."/>
            <person name="Tanaka T."/>
            <person name="Kudoh Y."/>
            <person name="Yamazaki J."/>
            <person name="Kushida N."/>
            <person name="Oguchi A."/>
            <person name="Aoki K."/>
            <person name="Nakamura Y."/>
            <person name="Robb T.F."/>
            <person name="Horikoshi K."/>
            <person name="Masuchi Y."/>
            <person name="Shizuya H."/>
            <person name="Kikuchi H."/>
        </authorList>
    </citation>
    <scope>NUCLEOTIDE SEQUENCE [LARGE SCALE GENOMIC DNA]</scope>
    <source>
        <strain evidence="3">ATCC 700860 / DSM 12428 / JCM 9974 / NBRC 100139 / OT-3</strain>
    </source>
</reference>
<accession>O50125</accession>
<dbReference type="KEGG" id="pho:PH1417"/>
<organism evidence="2 3">
    <name type="scientific">Pyrococcus horikoshii (strain ATCC 700860 / DSM 12428 / JCM 9974 / NBRC 100139 / OT-3)</name>
    <dbReference type="NCBI Taxonomy" id="70601"/>
    <lineage>
        <taxon>Archaea</taxon>
        <taxon>Methanobacteriati</taxon>
        <taxon>Methanobacteriota</taxon>
        <taxon>Thermococci</taxon>
        <taxon>Thermococcales</taxon>
        <taxon>Thermococcaceae</taxon>
        <taxon>Pyrococcus</taxon>
    </lineage>
</organism>
<name>O50125_PYRHO</name>
<keyword evidence="3" id="KW-1185">Reference proteome</keyword>
<sequence length="101" mass="11221">MACSRNLEAYFGRFIMILSALTHTLVTSLKIGIMFFTLFNFMFSSKYFMAQGFISQAKTILAFFARRIENGPTPANISNTISPSLAILKTLILSVANLGEK</sequence>
<dbReference type="EMBL" id="BA000001">
    <property type="protein sequence ID" value="BAA30523.1"/>
    <property type="molecule type" value="Genomic_DNA"/>
</dbReference>
<protein>
    <submittedName>
        <fullName evidence="2">Uncharacterized protein</fullName>
    </submittedName>
</protein>
<evidence type="ECO:0000313" key="3">
    <source>
        <dbReference type="Proteomes" id="UP000000752"/>
    </source>
</evidence>
<keyword evidence="1" id="KW-0472">Membrane</keyword>
<proteinExistence type="predicted"/>
<gene>
    <name evidence="2" type="ordered locus">PH1417</name>
</gene>
<evidence type="ECO:0000313" key="2">
    <source>
        <dbReference type="EMBL" id="BAA30523.1"/>
    </source>
</evidence>
<keyword evidence="1" id="KW-1133">Transmembrane helix</keyword>
<dbReference type="AlphaFoldDB" id="O50125"/>
<keyword evidence="1" id="KW-0812">Transmembrane</keyword>
<evidence type="ECO:0000256" key="1">
    <source>
        <dbReference type="SAM" id="Phobius"/>
    </source>
</evidence>
<dbReference type="EnsemblBacteria" id="BAA30523">
    <property type="protein sequence ID" value="BAA30523"/>
    <property type="gene ID" value="BAA30523"/>
</dbReference>
<dbReference type="Proteomes" id="UP000000752">
    <property type="component" value="Chromosome"/>
</dbReference>
<feature type="transmembrane region" description="Helical" evidence="1">
    <location>
        <begin position="14"/>
        <end position="39"/>
    </location>
</feature>
<dbReference type="PIR" id="C71015">
    <property type="entry name" value="C71015"/>
</dbReference>